<name>A0A183JJF1_9TREM</name>
<evidence type="ECO:0000256" key="1">
    <source>
        <dbReference type="SAM" id="MobiDB-lite"/>
    </source>
</evidence>
<feature type="compositionally biased region" description="Basic and acidic residues" evidence="1">
    <location>
        <begin position="649"/>
        <end position="658"/>
    </location>
</feature>
<gene>
    <name evidence="2" type="ORF">SCUD_LOCUS2827</name>
</gene>
<dbReference type="Pfam" id="PF05380">
    <property type="entry name" value="Peptidase_A17"/>
    <property type="match status" value="1"/>
</dbReference>
<dbReference type="PANTHER" id="PTHR47331">
    <property type="entry name" value="PHD-TYPE DOMAIN-CONTAINING PROTEIN"/>
    <property type="match status" value="1"/>
</dbReference>
<dbReference type="InterPro" id="IPR008042">
    <property type="entry name" value="Retrotrans_Pao"/>
</dbReference>
<reference evidence="2 3" key="2">
    <citation type="submission" date="2018-11" db="EMBL/GenBank/DDBJ databases">
        <authorList>
            <consortium name="Pathogen Informatics"/>
        </authorList>
    </citation>
    <scope>NUCLEOTIDE SEQUENCE [LARGE SCALE GENOMIC DNA]</scope>
    <source>
        <strain evidence="2">Dakar</strain>
        <strain evidence="3">Dakar, Senegal</strain>
    </source>
</reference>
<evidence type="ECO:0000313" key="3">
    <source>
        <dbReference type="Proteomes" id="UP000279833"/>
    </source>
</evidence>
<accession>A0A183JJF1</accession>
<organism evidence="4">
    <name type="scientific">Schistosoma curassoni</name>
    <dbReference type="NCBI Taxonomy" id="6186"/>
    <lineage>
        <taxon>Eukaryota</taxon>
        <taxon>Metazoa</taxon>
        <taxon>Spiralia</taxon>
        <taxon>Lophotrochozoa</taxon>
        <taxon>Platyhelminthes</taxon>
        <taxon>Trematoda</taxon>
        <taxon>Digenea</taxon>
        <taxon>Strigeidida</taxon>
        <taxon>Schistosomatoidea</taxon>
        <taxon>Schistosomatidae</taxon>
        <taxon>Schistosoma</taxon>
    </lineage>
</organism>
<evidence type="ECO:0000313" key="4">
    <source>
        <dbReference type="WBParaSite" id="SCUD_0000282601-mRNA-1"/>
    </source>
</evidence>
<evidence type="ECO:0000313" key="2">
    <source>
        <dbReference type="EMBL" id="VDO77190.1"/>
    </source>
</evidence>
<feature type="region of interest" description="Disordered" evidence="1">
    <location>
        <begin position="634"/>
        <end position="666"/>
    </location>
</feature>
<dbReference type="Pfam" id="PF03564">
    <property type="entry name" value="DUF1759"/>
    <property type="match status" value="1"/>
</dbReference>
<dbReference type="AlphaFoldDB" id="A0A183JJF1"/>
<dbReference type="Proteomes" id="UP000279833">
    <property type="component" value="Unassembled WGS sequence"/>
</dbReference>
<dbReference type="InterPro" id="IPR005312">
    <property type="entry name" value="DUF1759"/>
</dbReference>
<sequence length="726" mass="81842">MIELELARLRITQLEKEFKLEKLRRQGCEGSGQSVSNRENTILKSLYLPKREVLRFDSTPTNYWNFIRNFECIGSENIGFRAKLNCLIQYCDGEEKAAIHHCTILEPEIGYHQALKLLEETFGQQHIIARTFIDNMLNFPNIRRNQPDGLRRLSREMQARGLTLEQMNYVSDLNSTRTIETMVLKLPTHIQQEWLKVAYKIIRGSREPLFADLVEFSKEQADIANTRYGLLVNRGSNSDNRDVGILKGKISSGYNAARISYVSTSDDNVALRSSSCLECSSNHSLDQCQKFKDKNVREGKEFVLRHKLCNVSLKANHVTKNCRSPRSCAVEGCGWRHHTLLHEKREEQRNTNSDVYIITQLCTEEGVKCTQRPVAFAVVPVLIKNGEIIQTCAFLDSGSDTSLIVDDLADKLGLGGKPKTVFLKTPSNESSLVSKEVDVELHSIDFSSSVKVQKVLTVKKLPAVYRTVPTAHQMASWSYLKDISFPRVEDENVKLLIGCNAPALHEMKEIRTGKTDEPSAVRTILGWTLFGPYGEPRESNRVLNYLSAKEELEDKFEQLYSTELKDPFSRTSSMSVEDRIALPESYKPLASQTHCSADASESAYGVAEYARSENVSRQVHCSFLLTKSKVFRPKTEAPSANKPKSTLRKPMEKKDTKLKVKTTKRPKATVTKKLLTKTLKKKAAHIIRDIENGVEKGALVRVVNKSKGASGSFTAANAILRQIICS</sequence>
<proteinExistence type="predicted"/>
<dbReference type="STRING" id="6186.A0A183JJF1"/>
<dbReference type="PANTHER" id="PTHR47331:SF1">
    <property type="entry name" value="GAG-LIKE PROTEIN"/>
    <property type="match status" value="1"/>
</dbReference>
<dbReference type="EMBL" id="UZAK01002908">
    <property type="protein sequence ID" value="VDO77190.1"/>
    <property type="molecule type" value="Genomic_DNA"/>
</dbReference>
<dbReference type="WBParaSite" id="SCUD_0000282601-mRNA-1">
    <property type="protein sequence ID" value="SCUD_0000282601-mRNA-1"/>
    <property type="gene ID" value="SCUD_0000282601"/>
</dbReference>
<keyword evidence="3" id="KW-1185">Reference proteome</keyword>
<protein>
    <submittedName>
        <fullName evidence="4">DUF1758 domain-containing protein</fullName>
    </submittedName>
</protein>
<reference evidence="4" key="1">
    <citation type="submission" date="2016-06" db="UniProtKB">
        <authorList>
            <consortium name="WormBaseParasite"/>
        </authorList>
    </citation>
    <scope>IDENTIFICATION</scope>
</reference>